<sequence>MAQNALGRRLFHSRSGLQQTLSPLVQKRCQSTKAVPSFSPTSSPELDQKLNHIRENLFIPMYLAENQKRLVFRQRYRARLNFEQVNITIGDEEFPLRPADRQKLPQKREINQAVEAMKTSQDWKNFIPLLIGSRHSNYKYKTEHFEKWVRLAGKSDAFGSILEAAKQSSRTGFSFSHRTIAFQFAYALHQKAEKASFKGEQVVTALRHAEQAAQLMDWPEHTNPQLAEDPKRQPFFIGLLTELSAARAIDEAGGADVDGKVRSYVQKLLATWEFAAFDRKADTWYDTNALLLEAALIHSGLKMAQKVKDVSNDAALMKTIAERVKRLKTVAYKGIKKAPEKVIENPTLGLREAQAIA</sequence>
<dbReference type="GeneID" id="31000092"/>
<organism evidence="1 2">
    <name type="scientific">Talaromyces atroroseus</name>
    <dbReference type="NCBI Taxonomy" id="1441469"/>
    <lineage>
        <taxon>Eukaryota</taxon>
        <taxon>Fungi</taxon>
        <taxon>Dikarya</taxon>
        <taxon>Ascomycota</taxon>
        <taxon>Pezizomycotina</taxon>
        <taxon>Eurotiomycetes</taxon>
        <taxon>Eurotiomycetidae</taxon>
        <taxon>Eurotiales</taxon>
        <taxon>Trichocomaceae</taxon>
        <taxon>Talaromyces</taxon>
        <taxon>Talaromyces sect. Trachyspermi</taxon>
    </lineage>
</organism>
<dbReference type="Proteomes" id="UP000214365">
    <property type="component" value="Unassembled WGS sequence"/>
</dbReference>
<accession>A0A225B348</accession>
<dbReference type="EMBL" id="LFMY01000001">
    <property type="protein sequence ID" value="OKL64148.1"/>
    <property type="molecule type" value="Genomic_DNA"/>
</dbReference>
<comment type="caution">
    <text evidence="1">The sequence shown here is derived from an EMBL/GenBank/DDBJ whole genome shotgun (WGS) entry which is preliminary data.</text>
</comment>
<proteinExistence type="predicted"/>
<protein>
    <submittedName>
        <fullName evidence="1">Uncharacterized protein</fullName>
    </submittedName>
</protein>
<evidence type="ECO:0000313" key="2">
    <source>
        <dbReference type="Proteomes" id="UP000214365"/>
    </source>
</evidence>
<dbReference type="STRING" id="1441469.A0A225B348"/>
<reference evidence="1 2" key="1">
    <citation type="submission" date="2015-06" db="EMBL/GenBank/DDBJ databases">
        <title>Talaromyces atroroseus IBT 11181 draft genome.</title>
        <authorList>
            <person name="Rasmussen K.B."/>
            <person name="Rasmussen S."/>
            <person name="Petersen B."/>
            <person name="Sicheritz-Ponten T."/>
            <person name="Mortensen U.H."/>
            <person name="Thrane U."/>
        </authorList>
    </citation>
    <scope>NUCLEOTIDE SEQUENCE [LARGE SCALE GENOMIC DNA]</scope>
    <source>
        <strain evidence="1 2">IBT 11181</strain>
    </source>
</reference>
<dbReference type="AlphaFoldDB" id="A0A225B348"/>
<gene>
    <name evidence="1" type="ORF">UA08_00337</name>
</gene>
<evidence type="ECO:0000313" key="1">
    <source>
        <dbReference type="EMBL" id="OKL64148.1"/>
    </source>
</evidence>
<keyword evidence="2" id="KW-1185">Reference proteome</keyword>
<name>A0A225B348_TALAT</name>
<dbReference type="RefSeq" id="XP_020124269.1">
    <property type="nucleotide sequence ID" value="XM_020260132.1"/>
</dbReference>
<dbReference type="OrthoDB" id="5405126at2759"/>